<dbReference type="EMBL" id="JANPWB010000005">
    <property type="protein sequence ID" value="KAJ1187215.1"/>
    <property type="molecule type" value="Genomic_DNA"/>
</dbReference>
<comment type="caution">
    <text evidence="1">The sequence shown here is derived from an EMBL/GenBank/DDBJ whole genome shotgun (WGS) entry which is preliminary data.</text>
</comment>
<reference evidence="1" key="1">
    <citation type="journal article" date="2022" name="bioRxiv">
        <title>Sequencing and chromosome-scale assembly of the giantPleurodeles waltlgenome.</title>
        <authorList>
            <person name="Brown T."/>
            <person name="Elewa A."/>
            <person name="Iarovenko S."/>
            <person name="Subramanian E."/>
            <person name="Araus A.J."/>
            <person name="Petzold A."/>
            <person name="Susuki M."/>
            <person name="Suzuki K.-i.T."/>
            <person name="Hayashi T."/>
            <person name="Toyoda A."/>
            <person name="Oliveira C."/>
            <person name="Osipova E."/>
            <person name="Leigh N.D."/>
            <person name="Simon A."/>
            <person name="Yun M.H."/>
        </authorList>
    </citation>
    <scope>NUCLEOTIDE SEQUENCE</scope>
    <source>
        <strain evidence="1">20211129_DDA</strain>
        <tissue evidence="1">Liver</tissue>
    </source>
</reference>
<accession>A0AAV7UFW8</accession>
<evidence type="ECO:0000313" key="1">
    <source>
        <dbReference type="EMBL" id="KAJ1187215.1"/>
    </source>
</evidence>
<protein>
    <submittedName>
        <fullName evidence="1">Uncharacterized protein</fullName>
    </submittedName>
</protein>
<organism evidence="1 2">
    <name type="scientific">Pleurodeles waltl</name>
    <name type="common">Iberian ribbed newt</name>
    <dbReference type="NCBI Taxonomy" id="8319"/>
    <lineage>
        <taxon>Eukaryota</taxon>
        <taxon>Metazoa</taxon>
        <taxon>Chordata</taxon>
        <taxon>Craniata</taxon>
        <taxon>Vertebrata</taxon>
        <taxon>Euteleostomi</taxon>
        <taxon>Amphibia</taxon>
        <taxon>Batrachia</taxon>
        <taxon>Caudata</taxon>
        <taxon>Salamandroidea</taxon>
        <taxon>Salamandridae</taxon>
        <taxon>Pleurodelinae</taxon>
        <taxon>Pleurodeles</taxon>
    </lineage>
</organism>
<dbReference type="AlphaFoldDB" id="A0AAV7UFW8"/>
<keyword evidence="2" id="KW-1185">Reference proteome</keyword>
<name>A0AAV7UFW8_PLEWA</name>
<sequence length="68" mass="7067">MGTGGAELAATEHARGTFTKYSALTGGDPTGGAHYNTSGPLCTDHGIGCVRYFGTAEYEAKTRQFVAH</sequence>
<gene>
    <name evidence="1" type="ORF">NDU88_003994</name>
</gene>
<evidence type="ECO:0000313" key="2">
    <source>
        <dbReference type="Proteomes" id="UP001066276"/>
    </source>
</evidence>
<proteinExistence type="predicted"/>
<dbReference type="Proteomes" id="UP001066276">
    <property type="component" value="Chromosome 3_1"/>
</dbReference>